<keyword evidence="4" id="KW-1185">Reference proteome</keyword>
<dbReference type="InterPro" id="IPR011058">
    <property type="entry name" value="Cyanovirin-N"/>
</dbReference>
<dbReference type="AlphaFoldDB" id="A0AAN6Q0T1"/>
<evidence type="ECO:0000256" key="1">
    <source>
        <dbReference type="SAM" id="SignalP"/>
    </source>
</evidence>
<evidence type="ECO:0000259" key="2">
    <source>
        <dbReference type="SMART" id="SM01111"/>
    </source>
</evidence>
<dbReference type="Proteomes" id="UP001305647">
    <property type="component" value="Unassembled WGS sequence"/>
</dbReference>
<proteinExistence type="predicted"/>
<dbReference type="Pfam" id="PF08881">
    <property type="entry name" value="CVNH"/>
    <property type="match status" value="1"/>
</dbReference>
<dbReference type="SMART" id="SM01111">
    <property type="entry name" value="CVNH"/>
    <property type="match status" value="1"/>
</dbReference>
<reference evidence="3" key="1">
    <citation type="journal article" date="2023" name="Mol. Phylogenet. Evol.">
        <title>Genome-scale phylogeny and comparative genomics of the fungal order Sordariales.</title>
        <authorList>
            <person name="Hensen N."/>
            <person name="Bonometti L."/>
            <person name="Westerberg I."/>
            <person name="Brannstrom I.O."/>
            <person name="Guillou S."/>
            <person name="Cros-Aarteil S."/>
            <person name="Calhoun S."/>
            <person name="Haridas S."/>
            <person name="Kuo A."/>
            <person name="Mondo S."/>
            <person name="Pangilinan J."/>
            <person name="Riley R."/>
            <person name="LaButti K."/>
            <person name="Andreopoulos B."/>
            <person name="Lipzen A."/>
            <person name="Chen C."/>
            <person name="Yan M."/>
            <person name="Daum C."/>
            <person name="Ng V."/>
            <person name="Clum A."/>
            <person name="Steindorff A."/>
            <person name="Ohm R.A."/>
            <person name="Martin F."/>
            <person name="Silar P."/>
            <person name="Natvig D.O."/>
            <person name="Lalanne C."/>
            <person name="Gautier V."/>
            <person name="Ament-Velasquez S.L."/>
            <person name="Kruys A."/>
            <person name="Hutchinson M.I."/>
            <person name="Powell A.J."/>
            <person name="Barry K."/>
            <person name="Miller A.N."/>
            <person name="Grigoriev I.V."/>
            <person name="Debuchy R."/>
            <person name="Gladieux P."/>
            <person name="Hiltunen Thoren M."/>
            <person name="Johannesson H."/>
        </authorList>
    </citation>
    <scope>NUCLEOTIDE SEQUENCE</scope>
    <source>
        <strain evidence="3">CBS 757.83</strain>
    </source>
</reference>
<keyword evidence="1" id="KW-0732">Signal</keyword>
<sequence>MKSVLSVLVLGLGVTGALGANFISSCDEKSVNINGRTLTANCKNIFGQLKCSKLDLNRCLMNNYGRLQEDPTGAGREEQLWLTTLTDKPHIGNQCIKCTNGKADNGLIVDAPPSLKYCQCNPGTGAVQAIWPTAIFDLNTLVDNNNGVLECYKTKATPC</sequence>
<protein>
    <recommendedName>
        <fullName evidence="2">Cyanovirin-N domain-containing protein</fullName>
    </recommendedName>
</protein>
<evidence type="ECO:0000313" key="3">
    <source>
        <dbReference type="EMBL" id="KAK4100204.1"/>
    </source>
</evidence>
<evidence type="ECO:0000313" key="4">
    <source>
        <dbReference type="Proteomes" id="UP001305647"/>
    </source>
</evidence>
<reference evidence="3" key="2">
    <citation type="submission" date="2023-05" db="EMBL/GenBank/DDBJ databases">
        <authorList>
            <consortium name="Lawrence Berkeley National Laboratory"/>
            <person name="Steindorff A."/>
            <person name="Hensen N."/>
            <person name="Bonometti L."/>
            <person name="Westerberg I."/>
            <person name="Brannstrom I.O."/>
            <person name="Guillou S."/>
            <person name="Cros-Aarteil S."/>
            <person name="Calhoun S."/>
            <person name="Haridas S."/>
            <person name="Kuo A."/>
            <person name="Mondo S."/>
            <person name="Pangilinan J."/>
            <person name="Riley R."/>
            <person name="Labutti K."/>
            <person name="Andreopoulos B."/>
            <person name="Lipzen A."/>
            <person name="Chen C."/>
            <person name="Yanf M."/>
            <person name="Daum C."/>
            <person name="Ng V."/>
            <person name="Clum A."/>
            <person name="Ohm R."/>
            <person name="Martin F."/>
            <person name="Silar P."/>
            <person name="Natvig D."/>
            <person name="Lalanne C."/>
            <person name="Gautier V."/>
            <person name="Ament-Velasquez S.L."/>
            <person name="Kruys A."/>
            <person name="Hutchinson M.I."/>
            <person name="Powell A.J."/>
            <person name="Barry K."/>
            <person name="Miller A.N."/>
            <person name="Grigoriev I.V."/>
            <person name="Debuchy R."/>
            <person name="Gladieux P."/>
            <person name="Thoren M.H."/>
            <person name="Johannesson H."/>
        </authorList>
    </citation>
    <scope>NUCLEOTIDE SEQUENCE</scope>
    <source>
        <strain evidence="3">CBS 757.83</strain>
    </source>
</reference>
<feature type="chain" id="PRO_5043015694" description="Cyanovirin-N domain-containing protein" evidence="1">
    <location>
        <begin position="20"/>
        <end position="159"/>
    </location>
</feature>
<accession>A0AAN6Q0T1</accession>
<feature type="domain" description="Cyanovirin-N" evidence="2">
    <location>
        <begin position="21"/>
        <end position="151"/>
    </location>
</feature>
<gene>
    <name evidence="3" type="ORF">N658DRAFT_508142</name>
</gene>
<dbReference type="Gene3D" id="2.30.60.10">
    <property type="entry name" value="Cyanovirin-N"/>
    <property type="match status" value="1"/>
</dbReference>
<feature type="signal peptide" evidence="1">
    <location>
        <begin position="1"/>
        <end position="19"/>
    </location>
</feature>
<dbReference type="PROSITE" id="PS51257">
    <property type="entry name" value="PROKAR_LIPOPROTEIN"/>
    <property type="match status" value="1"/>
</dbReference>
<dbReference type="SUPFAM" id="SSF51322">
    <property type="entry name" value="Cyanovirin-N"/>
    <property type="match status" value="1"/>
</dbReference>
<name>A0AAN6Q0T1_9PEZI</name>
<comment type="caution">
    <text evidence="3">The sequence shown here is derived from an EMBL/GenBank/DDBJ whole genome shotgun (WGS) entry which is preliminary data.</text>
</comment>
<organism evidence="3 4">
    <name type="scientific">Parathielavia hyrcaniae</name>
    <dbReference type="NCBI Taxonomy" id="113614"/>
    <lineage>
        <taxon>Eukaryota</taxon>
        <taxon>Fungi</taxon>
        <taxon>Dikarya</taxon>
        <taxon>Ascomycota</taxon>
        <taxon>Pezizomycotina</taxon>
        <taxon>Sordariomycetes</taxon>
        <taxon>Sordariomycetidae</taxon>
        <taxon>Sordariales</taxon>
        <taxon>Chaetomiaceae</taxon>
        <taxon>Parathielavia</taxon>
    </lineage>
</organism>
<dbReference type="EMBL" id="MU863643">
    <property type="protein sequence ID" value="KAK4100204.1"/>
    <property type="molecule type" value="Genomic_DNA"/>
</dbReference>
<dbReference type="InterPro" id="IPR036673">
    <property type="entry name" value="Cyanovirin-N_sf"/>
</dbReference>